<sequence length="207" mass="22808">IKCANLIRRSTMTQMVSCSFDVLVDDSLILSRFLSKRSNLKAGRISHRFWATSAALGIKSIWISTWRTKGRSVPGQMTYLVADSTLNSTRSCVMQGEFPTQGKVSSIPTVFCWGGSIRPEGFWPSILLLTIINVAVAIVVARHALLPNPLASGLCWAYAFHQDKESSVRVPVANVTLCSLVQLLRENTDSVRSNQWMSPIAPSVPLK</sequence>
<dbReference type="AlphaFoldDB" id="A0A699H6L1"/>
<organism evidence="1">
    <name type="scientific">Tanacetum cinerariifolium</name>
    <name type="common">Dalmatian daisy</name>
    <name type="synonym">Chrysanthemum cinerariifolium</name>
    <dbReference type="NCBI Taxonomy" id="118510"/>
    <lineage>
        <taxon>Eukaryota</taxon>
        <taxon>Viridiplantae</taxon>
        <taxon>Streptophyta</taxon>
        <taxon>Embryophyta</taxon>
        <taxon>Tracheophyta</taxon>
        <taxon>Spermatophyta</taxon>
        <taxon>Magnoliopsida</taxon>
        <taxon>eudicotyledons</taxon>
        <taxon>Gunneridae</taxon>
        <taxon>Pentapetalae</taxon>
        <taxon>asterids</taxon>
        <taxon>campanulids</taxon>
        <taxon>Asterales</taxon>
        <taxon>Asteraceae</taxon>
        <taxon>Asteroideae</taxon>
        <taxon>Anthemideae</taxon>
        <taxon>Anthemidinae</taxon>
        <taxon>Tanacetum</taxon>
    </lineage>
</organism>
<feature type="non-terminal residue" evidence="1">
    <location>
        <position position="1"/>
    </location>
</feature>
<protein>
    <submittedName>
        <fullName evidence="1">Uncharacterized protein</fullName>
    </submittedName>
</protein>
<comment type="caution">
    <text evidence="1">The sequence shown here is derived from an EMBL/GenBank/DDBJ whole genome shotgun (WGS) entry which is preliminary data.</text>
</comment>
<accession>A0A699H6L1</accession>
<gene>
    <name evidence="1" type="ORF">Tci_315808</name>
</gene>
<proteinExistence type="predicted"/>
<dbReference type="EMBL" id="BKCJ010108319">
    <property type="protein sequence ID" value="GEX43833.1"/>
    <property type="molecule type" value="Genomic_DNA"/>
</dbReference>
<evidence type="ECO:0000313" key="1">
    <source>
        <dbReference type="EMBL" id="GEX43833.1"/>
    </source>
</evidence>
<name>A0A699H6L1_TANCI</name>
<reference evidence="1" key="1">
    <citation type="journal article" date="2019" name="Sci. Rep.">
        <title>Draft genome of Tanacetum cinerariifolium, the natural source of mosquito coil.</title>
        <authorList>
            <person name="Yamashiro T."/>
            <person name="Shiraishi A."/>
            <person name="Satake H."/>
            <person name="Nakayama K."/>
        </authorList>
    </citation>
    <scope>NUCLEOTIDE SEQUENCE</scope>
</reference>